<dbReference type="SUPFAM" id="SSF52255">
    <property type="entry name" value="N5-CAIR mutase (phosphoribosylaminoimidazole carboxylase, PurE)"/>
    <property type="match status" value="1"/>
</dbReference>
<evidence type="ECO:0000256" key="3">
    <source>
        <dbReference type="ARBA" id="ARBA00023239"/>
    </source>
</evidence>
<dbReference type="SMART" id="SM01001">
    <property type="entry name" value="AIRC"/>
    <property type="match status" value="1"/>
</dbReference>
<dbReference type="InterPro" id="IPR024694">
    <property type="entry name" value="PurE_prokaryotes"/>
</dbReference>
<feature type="binding site" evidence="4">
    <location>
        <position position="66"/>
    </location>
    <ligand>
        <name>substrate</name>
    </ligand>
</feature>
<dbReference type="Gene3D" id="3.40.50.1970">
    <property type="match status" value="1"/>
</dbReference>
<evidence type="ECO:0000256" key="1">
    <source>
        <dbReference type="ARBA" id="ARBA00004747"/>
    </source>
</evidence>
<feature type="binding site" evidence="4 5">
    <location>
        <position position="13"/>
    </location>
    <ligand>
        <name>substrate</name>
    </ligand>
</feature>
<dbReference type="AlphaFoldDB" id="A0A235BNB7"/>
<accession>A0A235BNB7</accession>
<feature type="domain" description="PurE" evidence="6">
    <location>
        <begin position="2"/>
        <end position="147"/>
    </location>
</feature>
<proteinExistence type="inferred from homology"/>
<dbReference type="UniPathway" id="UPA00074">
    <property type="reaction ID" value="UER00130"/>
</dbReference>
<dbReference type="Pfam" id="PF00731">
    <property type="entry name" value="AIRC"/>
    <property type="match status" value="1"/>
</dbReference>
<feature type="binding site" evidence="4 5">
    <location>
        <position position="40"/>
    </location>
    <ligand>
        <name>substrate</name>
    </ligand>
</feature>
<protein>
    <recommendedName>
        <fullName evidence="4">Phosphoribosylaminoimidazole carboxylase</fullName>
        <ecNumber evidence="4">4.1.1.21</ecNumber>
    </recommendedName>
    <alternativeName>
        <fullName evidence="4">AIR carboxylase</fullName>
        <shortName evidence="4">AIRC</shortName>
    </alternativeName>
</protein>
<dbReference type="InterPro" id="IPR033626">
    <property type="entry name" value="PurE_classII"/>
</dbReference>
<dbReference type="NCBIfam" id="TIGR01162">
    <property type="entry name" value="purE"/>
    <property type="match status" value="1"/>
</dbReference>
<dbReference type="PIRSF" id="PIRSF001338">
    <property type="entry name" value="AIR_carboxylase"/>
    <property type="match status" value="1"/>
</dbReference>
<name>A0A235BNB7_UNCW3</name>
<keyword evidence="2 4" id="KW-0658">Purine biosynthesis</keyword>
<sequence length="158" mass="17232">MSKAVIIMGSKADLVHSEKIATVLKEFGVECALRVASAHKTPLKVLEIIREYETETVVFITVAGRSNALSGFVDANTTKPVIAAPPHNNELAVVDIFSSLRMPSGVCPMVVLEPAEAALAAIKILAIEDEKLTTKIREYQRKKREVIAKNDSEVKQYG</sequence>
<dbReference type="HAMAP" id="MF_02045">
    <property type="entry name" value="PurE_classII"/>
    <property type="match status" value="1"/>
</dbReference>
<evidence type="ECO:0000259" key="6">
    <source>
        <dbReference type="SMART" id="SM01001"/>
    </source>
</evidence>
<organism evidence="7 8">
    <name type="scientific">candidate division WOR-3 bacterium JGI_Cruoil_03_44_89</name>
    <dbReference type="NCBI Taxonomy" id="1973748"/>
    <lineage>
        <taxon>Bacteria</taxon>
        <taxon>Bacteria division WOR-3</taxon>
    </lineage>
</organism>
<dbReference type="EMBL" id="NOZQ01000209">
    <property type="protein sequence ID" value="OYD13973.1"/>
    <property type="molecule type" value="Genomic_DNA"/>
</dbReference>
<evidence type="ECO:0000256" key="5">
    <source>
        <dbReference type="PIRSR" id="PIRSR001338-1"/>
    </source>
</evidence>
<comment type="catalytic activity">
    <reaction evidence="4">
        <text>5-amino-1-(5-phospho-D-ribosyl)imidazole-4-carboxylate + H(+) = 5-amino-1-(5-phospho-beta-D-ribosyl)imidazole + CO2</text>
        <dbReference type="Rhea" id="RHEA:10792"/>
        <dbReference type="ChEBI" id="CHEBI:15378"/>
        <dbReference type="ChEBI" id="CHEBI:16526"/>
        <dbReference type="ChEBI" id="CHEBI:77657"/>
        <dbReference type="ChEBI" id="CHEBI:137981"/>
        <dbReference type="EC" id="4.1.1.21"/>
    </reaction>
</comment>
<dbReference type="PANTHER" id="PTHR23046:SF2">
    <property type="entry name" value="PHOSPHORIBOSYLAMINOIMIDAZOLE CARBOXYLASE"/>
    <property type="match status" value="1"/>
</dbReference>
<feature type="binding site" evidence="4">
    <location>
        <position position="64"/>
    </location>
    <ligand>
        <name>substrate</name>
    </ligand>
</feature>
<evidence type="ECO:0000313" key="8">
    <source>
        <dbReference type="Proteomes" id="UP000215215"/>
    </source>
</evidence>
<feature type="binding site" evidence="4">
    <location>
        <position position="37"/>
    </location>
    <ligand>
        <name>substrate</name>
    </ligand>
</feature>
<reference evidence="7 8" key="1">
    <citation type="submission" date="2017-07" db="EMBL/GenBank/DDBJ databases">
        <title>Recovery of genomes from metagenomes via a dereplication, aggregation, and scoring strategy.</title>
        <authorList>
            <person name="Sieber C.M."/>
            <person name="Probst A.J."/>
            <person name="Sharrar A."/>
            <person name="Thomas B.C."/>
            <person name="Hess M."/>
            <person name="Tringe S.G."/>
            <person name="Banfield J.F."/>
        </authorList>
    </citation>
    <scope>NUCLEOTIDE SEQUENCE [LARGE SCALE GENOMIC DNA]</scope>
    <source>
        <strain evidence="7">JGI_Cruoil_03_44_89</strain>
    </source>
</reference>
<keyword evidence="3 4" id="KW-0456">Lyase</keyword>
<evidence type="ECO:0000256" key="4">
    <source>
        <dbReference type="HAMAP-Rule" id="MF_02045"/>
    </source>
</evidence>
<dbReference type="EC" id="4.1.1.21" evidence="4"/>
<comment type="function">
    <text evidence="4">Catalyzes the reversible conversion of 5-aminoimidazole ribonucleotide (AIR) and CO(2) to 4-carboxy-5-aminoimidazole ribonucleotide (CAIR).</text>
</comment>
<dbReference type="GO" id="GO:0004638">
    <property type="term" value="F:phosphoribosylaminoimidazole carboxylase activity"/>
    <property type="evidence" value="ECO:0007669"/>
    <property type="project" value="UniProtKB-UniRule"/>
</dbReference>
<evidence type="ECO:0000256" key="2">
    <source>
        <dbReference type="ARBA" id="ARBA00022755"/>
    </source>
</evidence>
<gene>
    <name evidence="4 7" type="primary">purE</name>
    <name evidence="7" type="ORF">CH333_09180</name>
</gene>
<feature type="binding site" evidence="4 5">
    <location>
        <position position="10"/>
    </location>
    <ligand>
        <name>substrate</name>
    </ligand>
</feature>
<dbReference type="GO" id="GO:0006189">
    <property type="term" value="P:'de novo' IMP biosynthetic process"/>
    <property type="evidence" value="ECO:0007669"/>
    <property type="project" value="UniProtKB-UniRule"/>
</dbReference>
<comment type="pathway">
    <text evidence="1 4">Purine metabolism; IMP biosynthesis via de novo pathway; 5-amino-1-(5-phospho-D-ribosyl)imidazole-4-carboxylate from 5-amino-1-(5-phospho-D-ribosyl)imidazole (carboxylase route): step 1/1.</text>
</comment>
<evidence type="ECO:0000313" key="7">
    <source>
        <dbReference type="EMBL" id="OYD13973.1"/>
    </source>
</evidence>
<comment type="similarity">
    <text evidence="4">Belongs to the AIR carboxylase family. Class II subfamily.</text>
</comment>
<dbReference type="PANTHER" id="PTHR23046">
    <property type="entry name" value="PHOSPHORIBOSYLAMINOIMIDAZOLE CARBOXYLASE CATALYTIC SUBUNIT"/>
    <property type="match status" value="1"/>
</dbReference>
<dbReference type="Proteomes" id="UP000215215">
    <property type="component" value="Unassembled WGS sequence"/>
</dbReference>
<dbReference type="InterPro" id="IPR000031">
    <property type="entry name" value="PurE_dom"/>
</dbReference>
<comment type="caution">
    <text evidence="7">The sequence shown here is derived from an EMBL/GenBank/DDBJ whole genome shotgun (WGS) entry which is preliminary data.</text>
</comment>